<dbReference type="PANTHER" id="PTHR46632">
    <property type="entry name" value="E3 UBIQUITIN-PROTEIN LIGASE SINA-LIKE 4"/>
    <property type="match status" value="1"/>
</dbReference>
<keyword evidence="12" id="KW-1185">Reference proteome</keyword>
<evidence type="ECO:0000256" key="7">
    <source>
        <dbReference type="SAM" id="MobiDB-lite"/>
    </source>
</evidence>
<feature type="domain" description="HMG box" evidence="8">
    <location>
        <begin position="28"/>
        <end position="84"/>
    </location>
</feature>
<evidence type="ECO:0000256" key="5">
    <source>
        <dbReference type="PROSITE-ProRule" id="PRU00267"/>
    </source>
</evidence>
<dbReference type="AlphaFoldDB" id="A0A0R0I0W7"/>
<keyword evidence="5" id="KW-0238">DNA-binding</keyword>
<evidence type="ECO:0000256" key="3">
    <source>
        <dbReference type="ARBA" id="ARBA00022833"/>
    </source>
</evidence>
<dbReference type="InterPro" id="IPR019557">
    <property type="entry name" value="AminoTfrase-like_pln_mobile"/>
</dbReference>
<dbReference type="UniPathway" id="UPA00143"/>
<evidence type="ECO:0000313" key="12">
    <source>
        <dbReference type="Proteomes" id="UP000008827"/>
    </source>
</evidence>
<dbReference type="STRING" id="3847.A0A0R0I0W7"/>
<dbReference type="InterPro" id="IPR013010">
    <property type="entry name" value="Znf_SIAH"/>
</dbReference>
<feature type="compositionally biased region" description="Basic and acidic residues" evidence="7">
    <location>
        <begin position="7"/>
        <end position="17"/>
    </location>
</feature>
<gene>
    <name evidence="11" type="primary">LOC100782920</name>
    <name evidence="10" type="ORF">GLYMA_10G201800</name>
</gene>
<dbReference type="Gene3D" id="3.30.40.10">
    <property type="entry name" value="Zinc/RING finger domain, C3HC4 (zinc finger)"/>
    <property type="match status" value="1"/>
</dbReference>
<sequence length="624" mass="70740">MVNLQKVEQHVTTEGQRKKNKRKKQVLVPRPACSWVYFSKEFIKEYIASHPESPGLKAATKAASNAWKSMSLEEKEKYARHAREVWDGYLSSGAAPNPKPRKQTKLVTRCSPGRLFKVLQRLTPEQKEAVKSMGFGSLLGLRCRTLRRSLCLWLLERFDTTNCSLEICNVDVPLTPNDVEMVLGLSASGKEVVNSGPEDMISDLRNSYNAINHGISVRLLEEQLATAESGDDFKRSFVLYVLGTLLCPTARLDVSPSFLHFLTNMDLVHQYNWGKFLLDRLVREVLRFHQGKQRTVGGCLLFLQLFYYENISLEGSSAPVPTIVPYLFSWGEEEIAEREKREKELGGYGSGELASKKKCHHMEFPEYRDHPDGPLITTEISRIGHGPLRPESNEVMMPLSFITSLLACPQKHVRRQKEDIRGFPRNRTVLSGDVDLVVESIEAPCRNKEYGCNETVDCMTSNDHEVTCIYSPCVCPFQDCNYVGPFEQLALHFSSKHWDSGRQFKYNHPLAISLQMDEQFLVLQAEEDGVLFLLNKGTETNGNTVMITCIGPNSSKEGFIYEIVSCRGRSSLRLKSVAENFPGRMEDFPPVDFLLIPFNFLVSSRELNVDICIWNSTEHNVDCS</sequence>
<dbReference type="PROSITE" id="PS50118">
    <property type="entry name" value="HMG_BOX_2"/>
    <property type="match status" value="1"/>
</dbReference>
<dbReference type="InterPro" id="IPR044286">
    <property type="entry name" value="SINL_plant"/>
</dbReference>
<reference evidence="10 11" key="1">
    <citation type="journal article" date="2010" name="Nature">
        <title>Genome sequence of the palaeopolyploid soybean.</title>
        <authorList>
            <person name="Schmutz J."/>
            <person name="Cannon S.B."/>
            <person name="Schlueter J."/>
            <person name="Ma J."/>
            <person name="Mitros T."/>
            <person name="Nelson W."/>
            <person name="Hyten D.L."/>
            <person name="Song Q."/>
            <person name="Thelen J.J."/>
            <person name="Cheng J."/>
            <person name="Xu D."/>
            <person name="Hellsten U."/>
            <person name="May G.D."/>
            <person name="Yu Y."/>
            <person name="Sakurai T."/>
            <person name="Umezawa T."/>
            <person name="Bhattacharyya M.K."/>
            <person name="Sandhu D."/>
            <person name="Valliyodan B."/>
            <person name="Lindquist E."/>
            <person name="Peto M."/>
            <person name="Grant D."/>
            <person name="Shu S."/>
            <person name="Goodstein D."/>
            <person name="Barry K."/>
            <person name="Futrell-Griggs M."/>
            <person name="Abernathy B."/>
            <person name="Du J."/>
            <person name="Tian Z."/>
            <person name="Zhu L."/>
            <person name="Gill N."/>
            <person name="Joshi T."/>
            <person name="Libault M."/>
            <person name="Sethuraman A."/>
            <person name="Zhang X.-C."/>
            <person name="Shinozaki K."/>
            <person name="Nguyen H.T."/>
            <person name="Wing R.A."/>
            <person name="Cregan P."/>
            <person name="Specht J."/>
            <person name="Grimwood J."/>
            <person name="Rokhsar D."/>
            <person name="Stacey G."/>
            <person name="Shoemaker R.C."/>
            <person name="Jackson S.A."/>
        </authorList>
    </citation>
    <scope>NUCLEOTIDE SEQUENCE [LARGE SCALE GENOMIC DNA]</scope>
    <source>
        <strain evidence="11">cv. Williams 82</strain>
        <tissue evidence="10">Callus</tissue>
    </source>
</reference>
<reference evidence="10" key="3">
    <citation type="submission" date="2018-07" db="EMBL/GenBank/DDBJ databases">
        <title>WGS assembly of Glycine max.</title>
        <authorList>
            <person name="Schmutz J."/>
            <person name="Cannon S."/>
            <person name="Schlueter J."/>
            <person name="Ma J."/>
            <person name="Mitros T."/>
            <person name="Nelson W."/>
            <person name="Hyten D."/>
            <person name="Song Q."/>
            <person name="Thelen J."/>
            <person name="Cheng J."/>
            <person name="Xu D."/>
            <person name="Hellsten U."/>
            <person name="May G."/>
            <person name="Yu Y."/>
            <person name="Sakurai T."/>
            <person name="Umezawa T."/>
            <person name="Bhattacharyya M."/>
            <person name="Sandhu D."/>
            <person name="Valliyodan B."/>
            <person name="Lindquist E."/>
            <person name="Peto M."/>
            <person name="Grant D."/>
            <person name="Shu S."/>
            <person name="Goodstein D."/>
            <person name="Barry K."/>
            <person name="Futrell-Griggs M."/>
            <person name="Abernathy B."/>
            <person name="Du J."/>
            <person name="Tian Z."/>
            <person name="Zhu L."/>
            <person name="Gill N."/>
            <person name="Joshi T."/>
            <person name="Libault M."/>
            <person name="Sethuraman A."/>
            <person name="Zhang X."/>
            <person name="Shinozaki K."/>
            <person name="Nguyen H."/>
            <person name="Wing R."/>
            <person name="Cregan P."/>
            <person name="Specht J."/>
            <person name="Grimwood J."/>
            <person name="Rokhsar D."/>
            <person name="Stacey G."/>
            <person name="Shoemaker R."/>
            <person name="Jackson S."/>
        </authorList>
    </citation>
    <scope>NUCLEOTIDE SEQUENCE</scope>
    <source>
        <tissue evidence="10">Callus</tissue>
    </source>
</reference>
<dbReference type="Proteomes" id="UP000008827">
    <property type="component" value="Chromosome 10"/>
</dbReference>
<evidence type="ECO:0000256" key="2">
    <source>
        <dbReference type="ARBA" id="ARBA00022771"/>
    </source>
</evidence>
<dbReference type="InterPro" id="IPR013083">
    <property type="entry name" value="Znf_RING/FYVE/PHD"/>
</dbReference>
<dbReference type="GO" id="GO:0003677">
    <property type="term" value="F:DNA binding"/>
    <property type="evidence" value="ECO:0007669"/>
    <property type="project" value="UniProtKB-UniRule"/>
</dbReference>
<dbReference type="SUPFAM" id="SSF49599">
    <property type="entry name" value="TRAF domain-like"/>
    <property type="match status" value="1"/>
</dbReference>
<dbReference type="InterPro" id="IPR009071">
    <property type="entry name" value="HMG_box_dom"/>
</dbReference>
<feature type="region of interest" description="Disordered" evidence="7">
    <location>
        <begin position="1"/>
        <end position="25"/>
    </location>
</feature>
<dbReference type="SMART" id="SM00398">
    <property type="entry name" value="HMG"/>
    <property type="match status" value="1"/>
</dbReference>
<evidence type="ECO:0000259" key="8">
    <source>
        <dbReference type="PROSITE" id="PS50118"/>
    </source>
</evidence>
<evidence type="ECO:0000256" key="1">
    <source>
        <dbReference type="ARBA" id="ARBA00022723"/>
    </source>
</evidence>
<dbReference type="Pfam" id="PF10536">
    <property type="entry name" value="PMD"/>
    <property type="match status" value="1"/>
</dbReference>
<dbReference type="Gramene" id="KRH34722">
    <property type="protein sequence ID" value="KRH34722"/>
    <property type="gene ID" value="GLYMA_10G201800"/>
</dbReference>
<dbReference type="Pfam" id="PF00505">
    <property type="entry name" value="HMG_box"/>
    <property type="match status" value="1"/>
</dbReference>
<dbReference type="EnsemblPlants" id="KRH34722">
    <property type="protein sequence ID" value="KRH34722"/>
    <property type="gene ID" value="GLYMA_10G201800"/>
</dbReference>
<dbReference type="Pfam" id="PF21361">
    <property type="entry name" value="Sina_ZnF"/>
    <property type="match status" value="1"/>
</dbReference>
<accession>A0A0R0I0W7</accession>
<dbReference type="GeneID" id="100782920"/>
<reference evidence="11" key="2">
    <citation type="submission" date="2018-02" db="UniProtKB">
        <authorList>
            <consortium name="EnsemblPlants"/>
        </authorList>
    </citation>
    <scope>IDENTIFICATION</scope>
    <source>
        <strain evidence="11">Williams 82</strain>
    </source>
</reference>
<dbReference type="InterPro" id="IPR036910">
    <property type="entry name" value="HMG_box_dom_sf"/>
</dbReference>
<organism evidence="10">
    <name type="scientific">Glycine max</name>
    <name type="common">Soybean</name>
    <name type="synonym">Glycine hispida</name>
    <dbReference type="NCBI Taxonomy" id="3847"/>
    <lineage>
        <taxon>Eukaryota</taxon>
        <taxon>Viridiplantae</taxon>
        <taxon>Streptophyta</taxon>
        <taxon>Embryophyta</taxon>
        <taxon>Tracheophyta</taxon>
        <taxon>Spermatophyta</taxon>
        <taxon>Magnoliopsida</taxon>
        <taxon>eudicotyledons</taxon>
        <taxon>Gunneridae</taxon>
        <taxon>Pentapetalae</taxon>
        <taxon>rosids</taxon>
        <taxon>fabids</taxon>
        <taxon>Fabales</taxon>
        <taxon>Fabaceae</taxon>
        <taxon>Papilionoideae</taxon>
        <taxon>50 kb inversion clade</taxon>
        <taxon>NPAAA clade</taxon>
        <taxon>indigoferoid/millettioid clade</taxon>
        <taxon>Phaseoleae</taxon>
        <taxon>Glycine</taxon>
        <taxon>Glycine subgen. Soja</taxon>
    </lineage>
</organism>
<dbReference type="PROSITE" id="PS51081">
    <property type="entry name" value="ZF_SIAH"/>
    <property type="match status" value="1"/>
</dbReference>
<dbReference type="SUPFAM" id="SSF47095">
    <property type="entry name" value="HMG-box"/>
    <property type="match status" value="1"/>
</dbReference>
<protein>
    <submittedName>
        <fullName evidence="10 11">Uncharacterized protein</fullName>
    </submittedName>
</protein>
<evidence type="ECO:0000313" key="10">
    <source>
        <dbReference type="EMBL" id="KRH34722.1"/>
    </source>
</evidence>
<evidence type="ECO:0000256" key="6">
    <source>
        <dbReference type="PROSITE-ProRule" id="PRU00455"/>
    </source>
</evidence>
<dbReference type="RefSeq" id="XP_040861777.1">
    <property type="nucleotide sequence ID" value="XM_041005843.1"/>
</dbReference>
<feature type="DNA-binding region" description="HMG box" evidence="5">
    <location>
        <begin position="28"/>
        <end position="84"/>
    </location>
</feature>
<keyword evidence="1" id="KW-0479">Metal-binding</keyword>
<evidence type="ECO:0000259" key="9">
    <source>
        <dbReference type="PROSITE" id="PS51081"/>
    </source>
</evidence>
<dbReference type="GO" id="GO:0005634">
    <property type="term" value="C:nucleus"/>
    <property type="evidence" value="ECO:0007669"/>
    <property type="project" value="UniProtKB-UniRule"/>
</dbReference>
<dbReference type="PANTHER" id="PTHR46632:SF13">
    <property type="entry name" value="RING-TYPE E3 UBIQUITIN TRANSFERASE"/>
    <property type="match status" value="1"/>
</dbReference>
<keyword evidence="5" id="KW-0539">Nucleus</keyword>
<dbReference type="Gene3D" id="1.10.30.10">
    <property type="entry name" value="High mobility group box domain"/>
    <property type="match status" value="1"/>
</dbReference>
<comment type="function">
    <text evidence="4">E3 ubiquitin-protein ligase that mediates ubiquitination and subsequent proteasomal degradation of target proteins. E3 ubiquitin ligases accept ubiquitin from an E2 ubiquitin-conjugating enzyme in the form of a thioester and then directly transfers the ubiquitin to targeted substrates. It probably triggers the ubiquitin-mediated degradation of different substrates.</text>
</comment>
<evidence type="ECO:0000313" key="11">
    <source>
        <dbReference type="EnsemblPlants" id="KRH34722"/>
    </source>
</evidence>
<dbReference type="OrthoDB" id="1395959at2759"/>
<evidence type="ECO:0000256" key="4">
    <source>
        <dbReference type="ARBA" id="ARBA00024004"/>
    </source>
</evidence>
<keyword evidence="2 6" id="KW-0863">Zinc-finger</keyword>
<dbReference type="GO" id="GO:0008270">
    <property type="term" value="F:zinc ion binding"/>
    <property type="evidence" value="ECO:0007669"/>
    <property type="project" value="UniProtKB-KW"/>
</dbReference>
<proteinExistence type="predicted"/>
<feature type="domain" description="SIAH-type" evidence="9">
    <location>
        <begin position="440"/>
        <end position="498"/>
    </location>
</feature>
<keyword evidence="3" id="KW-0862">Zinc</keyword>
<dbReference type="GO" id="GO:0016567">
    <property type="term" value="P:protein ubiquitination"/>
    <property type="evidence" value="ECO:0007669"/>
    <property type="project" value="UniProtKB-UniPathway"/>
</dbReference>
<dbReference type="ExpressionAtlas" id="A0A0R0I0W7">
    <property type="expression patterns" value="baseline and differential"/>
</dbReference>
<name>A0A0R0I0W7_SOYBN</name>
<dbReference type="EMBL" id="CM000843">
    <property type="protein sequence ID" value="KRH34722.1"/>
    <property type="molecule type" value="Genomic_DNA"/>
</dbReference>
<dbReference type="CDD" id="cd00084">
    <property type="entry name" value="HMG-box_SF"/>
    <property type="match status" value="1"/>
</dbReference>